<keyword evidence="2" id="KW-1185">Reference proteome</keyword>
<dbReference type="RefSeq" id="WP_346052833.1">
    <property type="nucleotide sequence ID" value="NZ_BAABIB010000035.1"/>
</dbReference>
<reference evidence="2" key="1">
    <citation type="journal article" date="2019" name="Int. J. Syst. Evol. Microbiol.">
        <title>The Global Catalogue of Microorganisms (GCM) 10K type strain sequencing project: providing services to taxonomists for standard genome sequencing and annotation.</title>
        <authorList>
            <consortium name="The Broad Institute Genomics Platform"/>
            <consortium name="The Broad Institute Genome Sequencing Center for Infectious Disease"/>
            <person name="Wu L."/>
            <person name="Ma J."/>
        </authorList>
    </citation>
    <scope>NUCLEOTIDE SEQUENCE [LARGE SCALE GENOMIC DNA]</scope>
    <source>
        <strain evidence="2">JCM 18054</strain>
    </source>
</reference>
<name>A0ABP9Q3G5_9PSEU</name>
<evidence type="ECO:0000313" key="2">
    <source>
        <dbReference type="Proteomes" id="UP001500192"/>
    </source>
</evidence>
<protein>
    <submittedName>
        <fullName evidence="1">Uncharacterized protein</fullName>
    </submittedName>
</protein>
<accession>A0ABP9Q3G5</accession>
<gene>
    <name evidence="1" type="ORF">GCM10023214_13780</name>
</gene>
<proteinExistence type="predicted"/>
<dbReference type="Proteomes" id="UP001500192">
    <property type="component" value="Unassembled WGS sequence"/>
</dbReference>
<sequence length="135" mass="14981">MGALAVLDEPLHVVEVPERFRFSDENPLTLEPYARNKVGDLPPYIEEVITDELGLSPQEWDALVEQGETYSVVGPHKEYSLSRFVASVRRRNGRDAPNPKVCGDCWGTLACDDYDGSMTGRKGGVYFCGFCTGTF</sequence>
<dbReference type="EMBL" id="BAABIB010000035">
    <property type="protein sequence ID" value="GAA5156395.1"/>
    <property type="molecule type" value="Genomic_DNA"/>
</dbReference>
<comment type="caution">
    <text evidence="1">The sequence shown here is derived from an EMBL/GenBank/DDBJ whole genome shotgun (WGS) entry which is preliminary data.</text>
</comment>
<evidence type="ECO:0000313" key="1">
    <source>
        <dbReference type="EMBL" id="GAA5156395.1"/>
    </source>
</evidence>
<organism evidence="1 2">
    <name type="scientific">Amycolatopsis dongchuanensis</name>
    <dbReference type="NCBI Taxonomy" id="1070866"/>
    <lineage>
        <taxon>Bacteria</taxon>
        <taxon>Bacillati</taxon>
        <taxon>Actinomycetota</taxon>
        <taxon>Actinomycetes</taxon>
        <taxon>Pseudonocardiales</taxon>
        <taxon>Pseudonocardiaceae</taxon>
        <taxon>Amycolatopsis</taxon>
    </lineage>
</organism>